<dbReference type="Proteomes" id="UP000603728">
    <property type="component" value="Unassembled WGS sequence"/>
</dbReference>
<proteinExistence type="predicted"/>
<organism evidence="2 3">
    <name type="scientific">Flavobacterium tagetis</name>
    <dbReference type="NCBI Taxonomy" id="2801336"/>
    <lineage>
        <taxon>Bacteria</taxon>
        <taxon>Pseudomonadati</taxon>
        <taxon>Bacteroidota</taxon>
        <taxon>Flavobacteriia</taxon>
        <taxon>Flavobacteriales</taxon>
        <taxon>Flavobacteriaceae</taxon>
        <taxon>Flavobacterium</taxon>
    </lineage>
</organism>
<dbReference type="RefSeq" id="WP_202001991.1">
    <property type="nucleotide sequence ID" value="NZ_JAERSF010000002.1"/>
</dbReference>
<keyword evidence="1" id="KW-0732">Signal</keyword>
<evidence type="ECO:0000313" key="3">
    <source>
        <dbReference type="Proteomes" id="UP000603728"/>
    </source>
</evidence>
<feature type="signal peptide" evidence="1">
    <location>
        <begin position="1"/>
        <end position="19"/>
    </location>
</feature>
<comment type="caution">
    <text evidence="2">The sequence shown here is derived from an EMBL/GenBank/DDBJ whole genome shotgun (WGS) entry which is preliminary data.</text>
</comment>
<keyword evidence="3" id="KW-1185">Reference proteome</keyword>
<feature type="chain" id="PRO_5045558157" evidence="1">
    <location>
        <begin position="20"/>
        <end position="303"/>
    </location>
</feature>
<dbReference type="EMBL" id="JAERSF010000002">
    <property type="protein sequence ID" value="MBL0737623.1"/>
    <property type="molecule type" value="Genomic_DNA"/>
</dbReference>
<accession>A0ABS1KE97</accession>
<evidence type="ECO:0000313" key="2">
    <source>
        <dbReference type="EMBL" id="MBL0737623.1"/>
    </source>
</evidence>
<evidence type="ECO:0000256" key="1">
    <source>
        <dbReference type="SAM" id="SignalP"/>
    </source>
</evidence>
<protein>
    <submittedName>
        <fullName evidence="2">Uncharacterized protein</fullName>
    </submittedName>
</protein>
<gene>
    <name evidence="2" type="ORF">JI750_12025</name>
</gene>
<reference evidence="2 3" key="1">
    <citation type="submission" date="2021-01" db="EMBL/GenBank/DDBJ databases">
        <title>Genome seq and assembly of Flavobacterium sp. GN10.</title>
        <authorList>
            <person name="Chhetri G."/>
        </authorList>
    </citation>
    <scope>NUCLEOTIDE SEQUENCE [LARGE SCALE GENOMIC DNA]</scope>
    <source>
        <strain evidence="2 3">GN10</strain>
    </source>
</reference>
<name>A0ABS1KE97_9FLAO</name>
<sequence>MQKKLFIIMFALVWLNAHTQSLNPTSSISSPGSADNFRGGYTFAYVTSGTPWNGSLMSYGGFTNDYDTQISSDYARNRISFRTRNNEYNLWNPWTELASRSSNDFIGNQNISGSLGITSTALTSLLTVGEFHGVKLSVGGAGWANKNILQTSWISGIGDFTELNVVGKIANSAFIRLIENGNVGIGAQNPDSKLTVAGNIHAQEVKVTVNAGVVPDYVFANDYKLKSLNEVEQYIKKNSHLPEIPSAKELEKNGLMIAEMNMNLLKKIEELTLYIIEQDKKTETLKTIISDQNKRLEKLENKQ</sequence>